<dbReference type="InterPro" id="IPR001214">
    <property type="entry name" value="SET_dom"/>
</dbReference>
<dbReference type="PROSITE" id="PS50280">
    <property type="entry name" value="SET"/>
    <property type="match status" value="1"/>
</dbReference>
<feature type="domain" description="SET" evidence="4">
    <location>
        <begin position="28"/>
        <end position="136"/>
    </location>
</feature>
<dbReference type="GO" id="GO:0005634">
    <property type="term" value="C:nucleus"/>
    <property type="evidence" value="ECO:0007669"/>
    <property type="project" value="TreeGrafter"/>
</dbReference>
<name>A0AAD5V5Z6_9APHY</name>
<dbReference type="EMBL" id="JANAWD010000144">
    <property type="protein sequence ID" value="KAJ3485706.1"/>
    <property type="molecule type" value="Genomic_DNA"/>
</dbReference>
<accession>A0AAD5V5Z6</accession>
<dbReference type="InterPro" id="IPR046341">
    <property type="entry name" value="SET_dom_sf"/>
</dbReference>
<feature type="compositionally biased region" description="Polar residues" evidence="3">
    <location>
        <begin position="142"/>
        <end position="154"/>
    </location>
</feature>
<proteinExistence type="inferred from homology"/>
<dbReference type="SMART" id="SM00317">
    <property type="entry name" value="SET"/>
    <property type="match status" value="1"/>
</dbReference>
<feature type="compositionally biased region" description="Low complexity" evidence="3">
    <location>
        <begin position="431"/>
        <end position="449"/>
    </location>
</feature>
<organism evidence="5 6">
    <name type="scientific">Meripilus lineatus</name>
    <dbReference type="NCBI Taxonomy" id="2056292"/>
    <lineage>
        <taxon>Eukaryota</taxon>
        <taxon>Fungi</taxon>
        <taxon>Dikarya</taxon>
        <taxon>Basidiomycota</taxon>
        <taxon>Agaricomycotina</taxon>
        <taxon>Agaricomycetes</taxon>
        <taxon>Polyporales</taxon>
        <taxon>Meripilaceae</taxon>
        <taxon>Meripilus</taxon>
    </lineage>
</organism>
<feature type="region of interest" description="Disordered" evidence="3">
    <location>
        <begin position="429"/>
        <end position="473"/>
    </location>
</feature>
<evidence type="ECO:0000259" key="4">
    <source>
        <dbReference type="PROSITE" id="PS50280"/>
    </source>
</evidence>
<feature type="region of interest" description="Disordered" evidence="3">
    <location>
        <begin position="142"/>
        <end position="162"/>
    </location>
</feature>
<feature type="compositionally biased region" description="Polar residues" evidence="3">
    <location>
        <begin position="1"/>
        <end position="12"/>
    </location>
</feature>
<evidence type="ECO:0000256" key="3">
    <source>
        <dbReference type="SAM" id="MobiDB-lite"/>
    </source>
</evidence>
<feature type="region of interest" description="Disordered" evidence="3">
    <location>
        <begin position="1"/>
        <end position="27"/>
    </location>
</feature>
<dbReference type="Proteomes" id="UP001212997">
    <property type="component" value="Unassembled WGS sequence"/>
</dbReference>
<gene>
    <name evidence="5" type="ORF">NLI96_g4754</name>
</gene>
<comment type="similarity">
    <text evidence="2">Belongs to the cytidine and deoxycytidylate deaminase family. ADAT3 subfamily.</text>
</comment>
<dbReference type="GO" id="GO:0052717">
    <property type="term" value="F:tRNA-specific adenosine-34 deaminase activity"/>
    <property type="evidence" value="ECO:0007669"/>
    <property type="project" value="TreeGrafter"/>
</dbReference>
<sequence>MSSQSQTSQDPAESTPPRPRSPVHLNNVGCRIGHSDGKGRGVFATKSILSRTLIEVSPVLLFPRTEYEEHGKHTVLDHYTFKWPDGRMALALGLGSLFNHSESPNVSFSIDTETDSIRYTTSRDVCPDEELCIFDGRTLWSQSAESQPSPNTLSEQEDGWGVLDDDITPDDGLFKERLWALLEGDQSQVIPEEQLPFKRMKLTPDDEEEEEMGAIRTGYSLCVIFHEHANSLSAAEQAWVVDIPDQTQITMMLKWLRQASLESASMVHLKRIRRGQTFSTLLLAFTSTHPTPPPLPETIELPDPYILTVPRTAALTPTSLKLKSSLWPTVFAPRRKGEPEEWPRGKLQWAWEAMKFLIQEAKLASSNNELPIVAYVPVPYEPEIKLSTQFDIPFSACDTRKSTSNPLRHAVLNVVRKVADYRATYHRKRPAATASTSTTSLASPTSLSPSPSPPPQLTPIITEDNVNPLGTQTPPRNGSHYLLTGLTLFISHEPCLMCSMALLHSRVKEIFYLVPMEKTGGCGGVACVPKLEGVNHRYGISRWNVGEGWISMDGLEVDDFIDA</sequence>
<dbReference type="AlphaFoldDB" id="A0AAD5V5Z6"/>
<dbReference type="PANTHER" id="PTHR11079">
    <property type="entry name" value="CYTOSINE DEAMINASE FAMILY MEMBER"/>
    <property type="match status" value="1"/>
</dbReference>
<dbReference type="GO" id="GO:0002100">
    <property type="term" value="P:tRNA wobble adenosine to inosine editing"/>
    <property type="evidence" value="ECO:0007669"/>
    <property type="project" value="InterPro"/>
</dbReference>
<protein>
    <recommendedName>
        <fullName evidence="4">SET domain-containing protein</fullName>
    </recommendedName>
</protein>
<evidence type="ECO:0000313" key="6">
    <source>
        <dbReference type="Proteomes" id="UP001212997"/>
    </source>
</evidence>
<dbReference type="Gene3D" id="2.170.270.10">
    <property type="entry name" value="SET domain"/>
    <property type="match status" value="1"/>
</dbReference>
<evidence type="ECO:0000313" key="5">
    <source>
        <dbReference type="EMBL" id="KAJ3485706.1"/>
    </source>
</evidence>
<dbReference type="InterPro" id="IPR016193">
    <property type="entry name" value="Cytidine_deaminase-like"/>
</dbReference>
<dbReference type="PANTHER" id="PTHR11079:SF156">
    <property type="entry name" value="INACTIVE TRNA-SPECIFIC ADENOSINE DEAMINASE-LIKE PROTEIN 3-RELATED"/>
    <property type="match status" value="1"/>
</dbReference>
<dbReference type="CDD" id="cd01285">
    <property type="entry name" value="nucleoside_deaminase"/>
    <property type="match status" value="1"/>
</dbReference>
<keyword evidence="6" id="KW-1185">Reference proteome</keyword>
<reference evidence="5" key="1">
    <citation type="submission" date="2022-07" db="EMBL/GenBank/DDBJ databases">
        <title>Genome Sequence of Physisporinus lineatus.</title>
        <authorList>
            <person name="Buettner E."/>
        </authorList>
    </citation>
    <scope>NUCLEOTIDE SEQUENCE</scope>
    <source>
        <strain evidence="5">VT162</strain>
    </source>
</reference>
<feature type="compositionally biased region" description="Polar residues" evidence="3">
    <location>
        <begin position="464"/>
        <end position="473"/>
    </location>
</feature>
<dbReference type="CDD" id="cd10540">
    <property type="entry name" value="SET_SpSet7-like"/>
    <property type="match status" value="1"/>
</dbReference>
<keyword evidence="1" id="KW-0819">tRNA processing</keyword>
<evidence type="ECO:0000256" key="1">
    <source>
        <dbReference type="ARBA" id="ARBA00022694"/>
    </source>
</evidence>
<dbReference type="Gene3D" id="3.40.140.10">
    <property type="entry name" value="Cytidine Deaminase, domain 2"/>
    <property type="match status" value="1"/>
</dbReference>
<evidence type="ECO:0000256" key="2">
    <source>
        <dbReference type="ARBA" id="ARBA00038160"/>
    </source>
</evidence>
<dbReference type="SUPFAM" id="SSF53927">
    <property type="entry name" value="Cytidine deaminase-like"/>
    <property type="match status" value="1"/>
</dbReference>
<dbReference type="GO" id="GO:0005737">
    <property type="term" value="C:cytoplasm"/>
    <property type="evidence" value="ECO:0007669"/>
    <property type="project" value="TreeGrafter"/>
</dbReference>
<dbReference type="GO" id="GO:0046872">
    <property type="term" value="F:metal ion binding"/>
    <property type="evidence" value="ECO:0007669"/>
    <property type="project" value="UniProtKB-KW"/>
</dbReference>
<comment type="caution">
    <text evidence="5">The sequence shown here is derived from an EMBL/GenBank/DDBJ whole genome shotgun (WGS) entry which is preliminary data.</text>
</comment>
<dbReference type="Pfam" id="PF00856">
    <property type="entry name" value="SET"/>
    <property type="match status" value="1"/>
</dbReference>
<dbReference type="SUPFAM" id="SSF82199">
    <property type="entry name" value="SET domain"/>
    <property type="match status" value="1"/>
</dbReference>